<proteinExistence type="predicted"/>
<evidence type="ECO:0008006" key="3">
    <source>
        <dbReference type="Google" id="ProtNLM"/>
    </source>
</evidence>
<dbReference type="RefSeq" id="WP_231149892.1">
    <property type="nucleotide sequence ID" value="NZ_JAJNRT010000001.1"/>
</dbReference>
<evidence type="ECO:0000313" key="2">
    <source>
        <dbReference type="Proteomes" id="UP001455709"/>
    </source>
</evidence>
<accession>A0ABV0FEZ6</accession>
<gene>
    <name evidence="1" type="ORF">ABGV49_11355</name>
</gene>
<name>A0ABV0FEZ6_9NEIS</name>
<protein>
    <recommendedName>
        <fullName evidence="3">Lipoprotein SmpA/OmlA domain-containing protein</fullName>
    </recommendedName>
</protein>
<evidence type="ECO:0000313" key="1">
    <source>
        <dbReference type="EMBL" id="MEO2217653.1"/>
    </source>
</evidence>
<sequence length="142" mass="16075">MMRSPFLPFVFAALLGGCATIGNARLQDADNQDIRQLLLRQDASSSARDRLQALLGQPDDRVRLAAGREVWVYRSDKYQPKWQNFTNVSPLFRSQSHQTKELVVLFSTGGQALQWRLLDDSRDEDTGLVNRALRIPTEADKS</sequence>
<dbReference type="PROSITE" id="PS51257">
    <property type="entry name" value="PROKAR_LIPOPROTEIN"/>
    <property type="match status" value="1"/>
</dbReference>
<keyword evidence="2" id="KW-1185">Reference proteome</keyword>
<reference evidence="1 2" key="1">
    <citation type="submission" date="2024-05" db="EMBL/GenBank/DDBJ databases">
        <authorList>
            <person name="De Oliveira J.P."/>
            <person name="Noriler S.A."/>
            <person name="De Oliveira A.G."/>
            <person name="Sipoli D.S."/>
        </authorList>
    </citation>
    <scope>NUCLEOTIDE SEQUENCE [LARGE SCALE GENOMIC DNA]</scope>
    <source>
        <strain evidence="1 2">LABIM189</strain>
    </source>
</reference>
<organism evidence="1 2">
    <name type="scientific">Chromobacterium vaccinii</name>
    <dbReference type="NCBI Taxonomy" id="1108595"/>
    <lineage>
        <taxon>Bacteria</taxon>
        <taxon>Pseudomonadati</taxon>
        <taxon>Pseudomonadota</taxon>
        <taxon>Betaproteobacteria</taxon>
        <taxon>Neisseriales</taxon>
        <taxon>Chromobacteriaceae</taxon>
        <taxon>Chromobacterium</taxon>
    </lineage>
</organism>
<comment type="caution">
    <text evidence="1">The sequence shown here is derived from an EMBL/GenBank/DDBJ whole genome shotgun (WGS) entry which is preliminary data.</text>
</comment>
<dbReference type="EMBL" id="JBDOJC010000001">
    <property type="protein sequence ID" value="MEO2217653.1"/>
    <property type="molecule type" value="Genomic_DNA"/>
</dbReference>
<dbReference type="Proteomes" id="UP001455709">
    <property type="component" value="Unassembled WGS sequence"/>
</dbReference>